<evidence type="ECO:0000256" key="2">
    <source>
        <dbReference type="ARBA" id="ARBA00004141"/>
    </source>
</evidence>
<dbReference type="CDD" id="cd23081">
    <property type="entry name" value="cpPDZ_EcRseP-like"/>
    <property type="match status" value="1"/>
</dbReference>
<dbReference type="Pfam" id="PF17820">
    <property type="entry name" value="PDZ_6"/>
    <property type="match status" value="1"/>
</dbReference>
<dbReference type="SUPFAM" id="SSF50156">
    <property type="entry name" value="PDZ domain-like"/>
    <property type="match status" value="1"/>
</dbReference>
<keyword evidence="10 11" id="KW-0472">Membrane</keyword>
<evidence type="ECO:0000256" key="5">
    <source>
        <dbReference type="ARBA" id="ARBA00022692"/>
    </source>
</evidence>
<dbReference type="GO" id="GO:0046872">
    <property type="term" value="F:metal ion binding"/>
    <property type="evidence" value="ECO:0007669"/>
    <property type="project" value="UniProtKB-KW"/>
</dbReference>
<gene>
    <name evidence="13" type="primary">rasP</name>
    <name evidence="13" type="ORF">NCTC503_01432</name>
</gene>
<keyword evidence="5 11" id="KW-0812">Transmembrane</keyword>
<evidence type="ECO:0000256" key="7">
    <source>
        <dbReference type="ARBA" id="ARBA00022833"/>
    </source>
</evidence>
<name>A0A4U9RCV9_HATHI</name>
<evidence type="ECO:0000256" key="10">
    <source>
        <dbReference type="ARBA" id="ARBA00023136"/>
    </source>
</evidence>
<organism evidence="13 14">
    <name type="scientific">Hathewaya histolytica</name>
    <name type="common">Clostridium histolyticum</name>
    <dbReference type="NCBI Taxonomy" id="1498"/>
    <lineage>
        <taxon>Bacteria</taxon>
        <taxon>Bacillati</taxon>
        <taxon>Bacillota</taxon>
        <taxon>Clostridia</taxon>
        <taxon>Eubacteriales</taxon>
        <taxon>Clostridiaceae</taxon>
        <taxon>Hathewaya</taxon>
    </lineage>
</organism>
<feature type="domain" description="PDZ" evidence="12">
    <location>
        <begin position="107"/>
        <end position="179"/>
    </location>
</feature>
<comment type="similarity">
    <text evidence="3 11">Belongs to the peptidase M50B family.</text>
</comment>
<evidence type="ECO:0000256" key="1">
    <source>
        <dbReference type="ARBA" id="ARBA00001947"/>
    </source>
</evidence>
<feature type="transmembrane region" description="Helical" evidence="11">
    <location>
        <begin position="93"/>
        <end position="114"/>
    </location>
</feature>
<feature type="transmembrane region" description="Helical" evidence="11">
    <location>
        <begin position="260"/>
        <end position="277"/>
    </location>
</feature>
<sequence length="338" mass="37348">MELTILYIIAAVLSFSALVIGHELGHFIAAKLNGVKVEEFSLGMGPKLFSIKGKETEYLIKAAPIGGYVKMLGEDGDIKDERAFSSKSPLQKLSIVIAGPMMNILMAIIFFAITSKNLGYIIPKVSEVVDKSPAMTAGIKVGDEITRFNNEKISSWNDFLLKMSKIDGEKINVTVNRENKELSFYLSPDKKDGRYMIGIAPSLIKPNTGMALKSGLDQTWDTTKQTFSFFKTLFKGKIKKDDVGGPITIMKVSVKTASRGIIYLIYFMALLSVQLAIFNIIPFPALDGGWIFILILQIITGKKFDDDKIGVLNYIGFIILISLMILVTLKDIISPIKL</sequence>
<evidence type="ECO:0000256" key="9">
    <source>
        <dbReference type="ARBA" id="ARBA00023049"/>
    </source>
</evidence>
<dbReference type="InterPro" id="IPR041489">
    <property type="entry name" value="PDZ_6"/>
</dbReference>
<dbReference type="AlphaFoldDB" id="A0A4U9RCV9"/>
<keyword evidence="11" id="KW-0479">Metal-binding</keyword>
<dbReference type="GO" id="GO:0006508">
    <property type="term" value="P:proteolysis"/>
    <property type="evidence" value="ECO:0007669"/>
    <property type="project" value="UniProtKB-KW"/>
</dbReference>
<dbReference type="SMART" id="SM00228">
    <property type="entry name" value="PDZ"/>
    <property type="match status" value="1"/>
</dbReference>
<dbReference type="EC" id="3.4.24.-" evidence="11"/>
<dbReference type="EMBL" id="LR590481">
    <property type="protein sequence ID" value="VTQ89572.1"/>
    <property type="molecule type" value="Genomic_DNA"/>
</dbReference>
<dbReference type="Gene3D" id="2.30.42.10">
    <property type="match status" value="1"/>
</dbReference>
<dbReference type="KEGG" id="hhw:NCTC503_01432"/>
<keyword evidence="14" id="KW-1185">Reference proteome</keyword>
<dbReference type="InterPro" id="IPR008915">
    <property type="entry name" value="Peptidase_M50"/>
</dbReference>
<keyword evidence="8 11" id="KW-1133">Transmembrane helix</keyword>
<comment type="cofactor">
    <cofactor evidence="1 11">
        <name>Zn(2+)</name>
        <dbReference type="ChEBI" id="CHEBI:29105"/>
    </cofactor>
</comment>
<evidence type="ECO:0000313" key="13">
    <source>
        <dbReference type="EMBL" id="VTQ89572.1"/>
    </source>
</evidence>
<dbReference type="GO" id="GO:0004222">
    <property type="term" value="F:metalloendopeptidase activity"/>
    <property type="evidence" value="ECO:0007669"/>
    <property type="project" value="InterPro"/>
</dbReference>
<reference evidence="13 14" key="1">
    <citation type="submission" date="2019-05" db="EMBL/GenBank/DDBJ databases">
        <authorList>
            <consortium name="Pathogen Informatics"/>
        </authorList>
    </citation>
    <scope>NUCLEOTIDE SEQUENCE [LARGE SCALE GENOMIC DNA]</scope>
    <source>
        <strain evidence="13 14">NCTC503</strain>
    </source>
</reference>
<dbReference type="PANTHER" id="PTHR42837:SF2">
    <property type="entry name" value="MEMBRANE METALLOPROTEASE ARASP2, CHLOROPLASTIC-RELATED"/>
    <property type="match status" value="1"/>
</dbReference>
<keyword evidence="9 11" id="KW-0482">Metalloprotease</keyword>
<dbReference type="NCBIfam" id="TIGR00054">
    <property type="entry name" value="RIP metalloprotease RseP"/>
    <property type="match status" value="1"/>
</dbReference>
<dbReference type="Pfam" id="PF02163">
    <property type="entry name" value="Peptidase_M50"/>
    <property type="match status" value="1"/>
</dbReference>
<dbReference type="CDD" id="cd06163">
    <property type="entry name" value="S2P-M50_PDZ_RseP-like"/>
    <property type="match status" value="1"/>
</dbReference>
<accession>A0A4U9RCV9</accession>
<comment type="subcellular location">
    <subcellularLocation>
        <location evidence="2">Membrane</location>
        <topology evidence="2">Multi-pass membrane protein</topology>
    </subcellularLocation>
</comment>
<proteinExistence type="inferred from homology"/>
<dbReference type="InterPro" id="IPR036034">
    <property type="entry name" value="PDZ_sf"/>
</dbReference>
<keyword evidence="4 13" id="KW-0645">Protease</keyword>
<evidence type="ECO:0000259" key="12">
    <source>
        <dbReference type="SMART" id="SM00228"/>
    </source>
</evidence>
<dbReference type="PANTHER" id="PTHR42837">
    <property type="entry name" value="REGULATOR OF SIGMA-E PROTEASE RSEP"/>
    <property type="match status" value="1"/>
</dbReference>
<dbReference type="InterPro" id="IPR004387">
    <property type="entry name" value="Pept_M50_Zn"/>
</dbReference>
<evidence type="ECO:0000256" key="8">
    <source>
        <dbReference type="ARBA" id="ARBA00022989"/>
    </source>
</evidence>
<evidence type="ECO:0000256" key="3">
    <source>
        <dbReference type="ARBA" id="ARBA00007931"/>
    </source>
</evidence>
<evidence type="ECO:0000313" key="14">
    <source>
        <dbReference type="Proteomes" id="UP000308489"/>
    </source>
</evidence>
<keyword evidence="7 11" id="KW-0862">Zinc</keyword>
<protein>
    <recommendedName>
        <fullName evidence="11">Zinc metalloprotease</fullName>
        <ecNumber evidence="11">3.4.24.-</ecNumber>
    </recommendedName>
</protein>
<dbReference type="Proteomes" id="UP000308489">
    <property type="component" value="Chromosome 1"/>
</dbReference>
<dbReference type="GO" id="GO:0016020">
    <property type="term" value="C:membrane"/>
    <property type="evidence" value="ECO:0007669"/>
    <property type="project" value="UniProtKB-SubCell"/>
</dbReference>
<dbReference type="InterPro" id="IPR001478">
    <property type="entry name" value="PDZ"/>
</dbReference>
<feature type="transmembrane region" description="Helical" evidence="11">
    <location>
        <begin position="311"/>
        <end position="329"/>
    </location>
</feature>
<keyword evidence="6 11" id="KW-0378">Hydrolase</keyword>
<evidence type="ECO:0000256" key="6">
    <source>
        <dbReference type="ARBA" id="ARBA00022801"/>
    </source>
</evidence>
<evidence type="ECO:0000256" key="4">
    <source>
        <dbReference type="ARBA" id="ARBA00022670"/>
    </source>
</evidence>
<evidence type="ECO:0000256" key="11">
    <source>
        <dbReference type="RuleBase" id="RU362031"/>
    </source>
</evidence>